<evidence type="ECO:0000313" key="1">
    <source>
        <dbReference type="EMBL" id="KAF9504851.1"/>
    </source>
</evidence>
<gene>
    <name evidence="1" type="ORF">BS47DRAFT_1307511</name>
</gene>
<evidence type="ECO:0000313" key="2">
    <source>
        <dbReference type="Proteomes" id="UP000886523"/>
    </source>
</evidence>
<sequence>MLASLPWGGFSIITQLHTGHVALHDYLKCFSHAESPFCLRCQAHETPEHFLVFCTCFTHKHLQLWHDILHTV</sequence>
<evidence type="ECO:0008006" key="3">
    <source>
        <dbReference type="Google" id="ProtNLM"/>
    </source>
</evidence>
<protein>
    <recommendedName>
        <fullName evidence="3">Reverse transcriptase zinc-binding domain-containing protein</fullName>
    </recommendedName>
</protein>
<organism evidence="1 2">
    <name type="scientific">Hydnum rufescens UP504</name>
    <dbReference type="NCBI Taxonomy" id="1448309"/>
    <lineage>
        <taxon>Eukaryota</taxon>
        <taxon>Fungi</taxon>
        <taxon>Dikarya</taxon>
        <taxon>Basidiomycota</taxon>
        <taxon>Agaricomycotina</taxon>
        <taxon>Agaricomycetes</taxon>
        <taxon>Cantharellales</taxon>
        <taxon>Hydnaceae</taxon>
        <taxon>Hydnum</taxon>
    </lineage>
</organism>
<dbReference type="Proteomes" id="UP000886523">
    <property type="component" value="Unassembled WGS sequence"/>
</dbReference>
<dbReference type="OrthoDB" id="3267074at2759"/>
<name>A0A9P6AFN1_9AGAM</name>
<proteinExistence type="predicted"/>
<keyword evidence="2" id="KW-1185">Reference proteome</keyword>
<accession>A0A9P6AFN1</accession>
<dbReference type="AlphaFoldDB" id="A0A9P6AFN1"/>
<reference evidence="1" key="1">
    <citation type="journal article" date="2020" name="Nat. Commun.">
        <title>Large-scale genome sequencing of mycorrhizal fungi provides insights into the early evolution of symbiotic traits.</title>
        <authorList>
            <person name="Miyauchi S."/>
            <person name="Kiss E."/>
            <person name="Kuo A."/>
            <person name="Drula E."/>
            <person name="Kohler A."/>
            <person name="Sanchez-Garcia M."/>
            <person name="Morin E."/>
            <person name="Andreopoulos B."/>
            <person name="Barry K.W."/>
            <person name="Bonito G."/>
            <person name="Buee M."/>
            <person name="Carver A."/>
            <person name="Chen C."/>
            <person name="Cichocki N."/>
            <person name="Clum A."/>
            <person name="Culley D."/>
            <person name="Crous P.W."/>
            <person name="Fauchery L."/>
            <person name="Girlanda M."/>
            <person name="Hayes R.D."/>
            <person name="Keri Z."/>
            <person name="LaButti K."/>
            <person name="Lipzen A."/>
            <person name="Lombard V."/>
            <person name="Magnuson J."/>
            <person name="Maillard F."/>
            <person name="Murat C."/>
            <person name="Nolan M."/>
            <person name="Ohm R.A."/>
            <person name="Pangilinan J."/>
            <person name="Pereira M.F."/>
            <person name="Perotto S."/>
            <person name="Peter M."/>
            <person name="Pfister S."/>
            <person name="Riley R."/>
            <person name="Sitrit Y."/>
            <person name="Stielow J.B."/>
            <person name="Szollosi G."/>
            <person name="Zifcakova L."/>
            <person name="Stursova M."/>
            <person name="Spatafora J.W."/>
            <person name="Tedersoo L."/>
            <person name="Vaario L.M."/>
            <person name="Yamada A."/>
            <person name="Yan M."/>
            <person name="Wang P."/>
            <person name="Xu J."/>
            <person name="Bruns T."/>
            <person name="Baldrian P."/>
            <person name="Vilgalys R."/>
            <person name="Dunand C."/>
            <person name="Henrissat B."/>
            <person name="Grigoriev I.V."/>
            <person name="Hibbett D."/>
            <person name="Nagy L.G."/>
            <person name="Martin F.M."/>
        </authorList>
    </citation>
    <scope>NUCLEOTIDE SEQUENCE</scope>
    <source>
        <strain evidence="1">UP504</strain>
    </source>
</reference>
<comment type="caution">
    <text evidence="1">The sequence shown here is derived from an EMBL/GenBank/DDBJ whole genome shotgun (WGS) entry which is preliminary data.</text>
</comment>
<dbReference type="EMBL" id="MU129188">
    <property type="protein sequence ID" value="KAF9504851.1"/>
    <property type="molecule type" value="Genomic_DNA"/>
</dbReference>